<organism evidence="1 2">
    <name type="scientific">Dermacentor silvarum</name>
    <name type="common">Tick</name>
    <dbReference type="NCBI Taxonomy" id="543639"/>
    <lineage>
        <taxon>Eukaryota</taxon>
        <taxon>Metazoa</taxon>
        <taxon>Ecdysozoa</taxon>
        <taxon>Arthropoda</taxon>
        <taxon>Chelicerata</taxon>
        <taxon>Arachnida</taxon>
        <taxon>Acari</taxon>
        <taxon>Parasitiformes</taxon>
        <taxon>Ixodida</taxon>
        <taxon>Ixodoidea</taxon>
        <taxon>Ixodidae</taxon>
        <taxon>Rhipicephalinae</taxon>
        <taxon>Dermacentor</taxon>
    </lineage>
</organism>
<reference evidence="1" key="1">
    <citation type="submission" date="2020-05" db="EMBL/GenBank/DDBJ databases">
        <title>Large-scale comparative analyses of tick genomes elucidate their genetic diversity and vector capacities.</title>
        <authorList>
            <person name="Jia N."/>
            <person name="Wang J."/>
            <person name="Shi W."/>
            <person name="Du L."/>
            <person name="Sun Y."/>
            <person name="Zhan W."/>
            <person name="Jiang J."/>
            <person name="Wang Q."/>
            <person name="Zhang B."/>
            <person name="Ji P."/>
            <person name="Sakyi L.B."/>
            <person name="Cui X."/>
            <person name="Yuan T."/>
            <person name="Jiang B."/>
            <person name="Yang W."/>
            <person name="Lam T.T.-Y."/>
            <person name="Chang Q."/>
            <person name="Ding S."/>
            <person name="Wang X."/>
            <person name="Zhu J."/>
            <person name="Ruan X."/>
            <person name="Zhao L."/>
            <person name="Wei J."/>
            <person name="Que T."/>
            <person name="Du C."/>
            <person name="Cheng J."/>
            <person name="Dai P."/>
            <person name="Han X."/>
            <person name="Huang E."/>
            <person name="Gao Y."/>
            <person name="Liu J."/>
            <person name="Shao H."/>
            <person name="Ye R."/>
            <person name="Li L."/>
            <person name="Wei W."/>
            <person name="Wang X."/>
            <person name="Wang C."/>
            <person name="Yang T."/>
            <person name="Huo Q."/>
            <person name="Li W."/>
            <person name="Guo W."/>
            <person name="Chen H."/>
            <person name="Zhou L."/>
            <person name="Ni X."/>
            <person name="Tian J."/>
            <person name="Zhou Y."/>
            <person name="Sheng Y."/>
            <person name="Liu T."/>
            <person name="Pan Y."/>
            <person name="Xia L."/>
            <person name="Li J."/>
            <person name="Zhao F."/>
            <person name="Cao W."/>
        </authorList>
    </citation>
    <scope>NUCLEOTIDE SEQUENCE</scope>
    <source>
        <strain evidence="1">Dsil-2018</strain>
    </source>
</reference>
<dbReference type="Proteomes" id="UP000821865">
    <property type="component" value="Chromosome 6"/>
</dbReference>
<name>A0ACB8CJD7_DERSI</name>
<protein>
    <submittedName>
        <fullName evidence="1">Uncharacterized protein</fullName>
    </submittedName>
</protein>
<accession>A0ACB8CJD7</accession>
<evidence type="ECO:0000313" key="2">
    <source>
        <dbReference type="Proteomes" id="UP000821865"/>
    </source>
</evidence>
<keyword evidence="2" id="KW-1185">Reference proteome</keyword>
<sequence length="428" mass="47419">MDAIEVEGEDITPEVMQDPGWIAAHEKRHRSGKLNNEQGERQVKKPAITAQYKSDVRIRQPPTAPKQPQLPHDDFKIVIRPRGGFDVARLHTVVVRDGVLLGADLTHEAARDDTLRINARQNTLTMSTPVKDNAIKTPYLLKKRQWERTRQEQQRLSAEDRTSRSRERPNPNSTDAGGNGRGGGSSRSRSRSYPRLPQGGGDGGRRSRSRTPSRSRTRSGSAAATPRQRQQQGPGPQQQDQSKVSWADRVSPPAQQLDSGRSTLEQQLAQIQATLAQVLQENRGLRAKIAQLEAEKTRDRSRTPSVSGRAVTTNPTPMQVSAPAPAPAPAPPHKRKAEEEHQTKDEPISSLADLMKKQLEMLNTQMERLGQRMEAIENRMGRFEIRTTALENTLAENRPAPVGPIKNVKPYQRPTVADSSMATGGAIN</sequence>
<evidence type="ECO:0000313" key="1">
    <source>
        <dbReference type="EMBL" id="KAH7944959.1"/>
    </source>
</evidence>
<comment type="caution">
    <text evidence="1">The sequence shown here is derived from an EMBL/GenBank/DDBJ whole genome shotgun (WGS) entry which is preliminary data.</text>
</comment>
<proteinExistence type="predicted"/>
<dbReference type="EMBL" id="CM023475">
    <property type="protein sequence ID" value="KAH7944959.1"/>
    <property type="molecule type" value="Genomic_DNA"/>
</dbReference>
<gene>
    <name evidence="1" type="ORF">HPB49_002855</name>
</gene>